<gene>
    <name evidence="2" type="ORF">HMI46_24750</name>
</gene>
<sequence>MGRRSQLPLRSSFYYTQIVAYIFLLFNDAMVNPVLDEAMSECKTYSWRITDVVSVMLLISF</sequence>
<dbReference type="Proteomes" id="UP000552038">
    <property type="component" value="Unassembled WGS sequence"/>
</dbReference>
<reference evidence="2 3" key="1">
    <citation type="submission" date="2020-05" db="EMBL/GenBank/DDBJ databases">
        <title>Whole genome sequencing and identification of novel metabolites from Paenibacillus alvei strain JR949.</title>
        <authorList>
            <person name="Rajendhran J."/>
            <person name="Sree Pranav P."/>
            <person name="Mahalakshmi B."/>
            <person name="Karthikeyan R."/>
        </authorList>
    </citation>
    <scope>NUCLEOTIDE SEQUENCE [LARGE SCALE GENOMIC DNA]</scope>
    <source>
        <strain evidence="2 3">JR949</strain>
    </source>
</reference>
<keyword evidence="1" id="KW-0812">Transmembrane</keyword>
<accession>A0AAP7A5H7</accession>
<keyword evidence="1" id="KW-0472">Membrane</keyword>
<name>A0AAP7A5H7_PAEAL</name>
<dbReference type="AlphaFoldDB" id="A0AAP7A5H7"/>
<keyword evidence="1" id="KW-1133">Transmembrane helix</keyword>
<proteinExistence type="predicted"/>
<dbReference type="EMBL" id="JABFOR010000055">
    <property type="protein sequence ID" value="NOJ73726.1"/>
    <property type="molecule type" value="Genomic_DNA"/>
</dbReference>
<feature type="transmembrane region" description="Helical" evidence="1">
    <location>
        <begin position="12"/>
        <end position="31"/>
    </location>
</feature>
<evidence type="ECO:0000313" key="3">
    <source>
        <dbReference type="Proteomes" id="UP000552038"/>
    </source>
</evidence>
<evidence type="ECO:0000313" key="2">
    <source>
        <dbReference type="EMBL" id="NOJ73726.1"/>
    </source>
</evidence>
<comment type="caution">
    <text evidence="2">The sequence shown here is derived from an EMBL/GenBank/DDBJ whole genome shotgun (WGS) entry which is preliminary data.</text>
</comment>
<organism evidence="2 3">
    <name type="scientific">Paenibacillus alvei</name>
    <name type="common">Bacillus alvei</name>
    <dbReference type="NCBI Taxonomy" id="44250"/>
    <lineage>
        <taxon>Bacteria</taxon>
        <taxon>Bacillati</taxon>
        <taxon>Bacillota</taxon>
        <taxon>Bacilli</taxon>
        <taxon>Bacillales</taxon>
        <taxon>Paenibacillaceae</taxon>
        <taxon>Paenibacillus</taxon>
    </lineage>
</organism>
<evidence type="ECO:0000256" key="1">
    <source>
        <dbReference type="SAM" id="Phobius"/>
    </source>
</evidence>
<protein>
    <submittedName>
        <fullName evidence="2">Uncharacterized protein</fullName>
    </submittedName>
</protein>